<dbReference type="InterPro" id="IPR019650">
    <property type="entry name" value="DUF2513"/>
</dbReference>
<evidence type="ECO:0000313" key="2">
    <source>
        <dbReference type="Proteomes" id="UP000231878"/>
    </source>
</evidence>
<organism evidence="1 2">
    <name type="scientific">Burkholderia pseudomallei</name>
    <name type="common">Pseudomonas pseudomallei</name>
    <dbReference type="NCBI Taxonomy" id="28450"/>
    <lineage>
        <taxon>Bacteria</taxon>
        <taxon>Pseudomonadati</taxon>
        <taxon>Pseudomonadota</taxon>
        <taxon>Betaproteobacteria</taxon>
        <taxon>Burkholderiales</taxon>
        <taxon>Burkholderiaceae</taxon>
        <taxon>Burkholderia</taxon>
        <taxon>pseudomallei group</taxon>
    </lineage>
</organism>
<accession>A0AAX0U4Q9</accession>
<reference evidence="1 2" key="1">
    <citation type="submission" date="2017-11" db="EMBL/GenBank/DDBJ databases">
        <title>Molecular characterization of Burkholderia pseudomallei and closely related isolates from Vietnam.</title>
        <authorList>
            <person name="Ustinov D.V."/>
            <person name="Antonov A.S."/>
            <person name="Avdusheva E.F."/>
            <person name="Shpak I.M."/>
            <person name="Zakharova I.B."/>
            <person name="Thi L.A."/>
            <person name="Teteryatnikova N."/>
            <person name="Lopasteyskaya Y.A."/>
            <person name="Kuzyutina J.A."/>
            <person name="Ngo T.N."/>
            <person name="Victorov D.V."/>
        </authorList>
    </citation>
    <scope>NUCLEOTIDE SEQUENCE [LARGE SCALE GENOMIC DNA]</scope>
    <source>
        <strain evidence="1 2">V1512</strain>
    </source>
</reference>
<dbReference type="RefSeq" id="WP_009961788.1">
    <property type="nucleotide sequence ID" value="NZ_CFVI01000027.1"/>
</dbReference>
<sequence>MKRDMDLIRELLLKLEALPMQPRDVAYIYSDVVPVDGYHADQIDYHLQLLEQAGLVDAGGLGGGDGPGIAFSRLSWAGHDFLDAVRSPDVWDRTTQAATAAGGFTVELLMFAAKTYLEGKIKGLIGG</sequence>
<name>A0AAX0U4Q9_BURPE</name>
<dbReference type="AlphaFoldDB" id="A0AAX0U4Q9"/>
<comment type="caution">
    <text evidence="1">The sequence shown here is derived from an EMBL/GenBank/DDBJ whole genome shotgun (WGS) entry which is preliminary data.</text>
</comment>
<dbReference type="Proteomes" id="UP000231878">
    <property type="component" value="Unassembled WGS sequence"/>
</dbReference>
<protein>
    <submittedName>
        <fullName evidence="1">DUF2513 domain-containing protein</fullName>
    </submittedName>
</protein>
<dbReference type="EMBL" id="PHRB01000033">
    <property type="protein sequence ID" value="PJO63372.1"/>
    <property type="molecule type" value="Genomic_DNA"/>
</dbReference>
<evidence type="ECO:0000313" key="1">
    <source>
        <dbReference type="EMBL" id="PJO63372.1"/>
    </source>
</evidence>
<proteinExistence type="predicted"/>
<dbReference type="Pfam" id="PF10711">
    <property type="entry name" value="DUF2513"/>
    <property type="match status" value="1"/>
</dbReference>
<gene>
    <name evidence="1" type="ORF">CWD88_26695</name>
</gene>